<proteinExistence type="predicted"/>
<reference evidence="1 2" key="1">
    <citation type="submission" date="2017-03" db="EMBL/GenBank/DDBJ databases">
        <authorList>
            <person name="Afonso C.L."/>
            <person name="Miller P.J."/>
            <person name="Scott M.A."/>
            <person name="Spackman E."/>
            <person name="Goraichik I."/>
            <person name="Dimitrov K.M."/>
            <person name="Suarez D.L."/>
            <person name="Swayne D.E."/>
        </authorList>
    </citation>
    <scope>NUCLEOTIDE SEQUENCE [LARGE SCALE GENOMIC DNA]</scope>
    <source>
        <strain evidence="1 2">CECT 7971</strain>
    </source>
</reference>
<gene>
    <name evidence="1" type="ORF">PAM7971_02068</name>
</gene>
<protein>
    <recommendedName>
        <fullName evidence="3">Cyclopropane-fatty-acyl-phospholipid synthase</fullName>
    </recommendedName>
</protein>
<dbReference type="STRING" id="658057.SAMN04488032_1049"/>
<dbReference type="AlphaFoldDB" id="A0A1Y5SQE7"/>
<evidence type="ECO:0000313" key="2">
    <source>
        <dbReference type="Proteomes" id="UP000193307"/>
    </source>
</evidence>
<organism evidence="1 2">
    <name type="scientific">Pacificibacter marinus</name>
    <dbReference type="NCBI Taxonomy" id="658057"/>
    <lineage>
        <taxon>Bacteria</taxon>
        <taxon>Pseudomonadati</taxon>
        <taxon>Pseudomonadota</taxon>
        <taxon>Alphaproteobacteria</taxon>
        <taxon>Rhodobacterales</taxon>
        <taxon>Roseobacteraceae</taxon>
        <taxon>Pacificibacter</taxon>
    </lineage>
</organism>
<dbReference type="PANTHER" id="PTHR33973">
    <property type="entry name" value="OS07G0153300 PROTEIN"/>
    <property type="match status" value="1"/>
</dbReference>
<sequence length="259" mass="28933">MIRPTPSIEHIIGHTTHARRGAIKNAFRYGVDFVLLDLENTPKRIPFLFSRNRFNLASIYDRDHGGPLKNGSGQDWARAIFADSGLQNPRIALLTQPRFCGYGFNPVSFWLAWRDTDLVAIIAEVSTPFGDRHSYLCTKDDLSAITKTDQITTPKALHVSPFQKVAGQYNFTFDIASDKISIRIFHGNNDDGVIATLSGPRVSLTNRSLLHAALRRPFGALRTMALIHWQAIVLKAKGATYRRRPAPPSHTLTKSGDKK</sequence>
<dbReference type="Pfam" id="PF07103">
    <property type="entry name" value="DUF1365"/>
    <property type="match status" value="1"/>
</dbReference>
<evidence type="ECO:0000313" key="1">
    <source>
        <dbReference type="EMBL" id="SLN42912.1"/>
    </source>
</evidence>
<dbReference type="PANTHER" id="PTHR33973:SF4">
    <property type="entry name" value="OS07G0153300 PROTEIN"/>
    <property type="match status" value="1"/>
</dbReference>
<accession>A0A1Y5SQE7</accession>
<dbReference type="Proteomes" id="UP000193307">
    <property type="component" value="Unassembled WGS sequence"/>
</dbReference>
<dbReference type="OrthoDB" id="9778801at2"/>
<keyword evidence="2" id="KW-1185">Reference proteome</keyword>
<name>A0A1Y5SQE7_9RHOB</name>
<dbReference type="RefSeq" id="WP_085849191.1">
    <property type="nucleotide sequence ID" value="NZ_FNZV01000004.1"/>
</dbReference>
<dbReference type="InterPro" id="IPR010775">
    <property type="entry name" value="DUF1365"/>
</dbReference>
<evidence type="ECO:0008006" key="3">
    <source>
        <dbReference type="Google" id="ProtNLM"/>
    </source>
</evidence>
<dbReference type="EMBL" id="FWFW01000005">
    <property type="protein sequence ID" value="SLN42912.1"/>
    <property type="molecule type" value="Genomic_DNA"/>
</dbReference>